<evidence type="ECO:0000313" key="5">
    <source>
        <dbReference type="Proteomes" id="UP000694410"/>
    </source>
</evidence>
<dbReference type="CDD" id="cd12555">
    <property type="entry name" value="RRM2_RBM15"/>
    <property type="match status" value="1"/>
</dbReference>
<dbReference type="Pfam" id="PF00076">
    <property type="entry name" value="RRM_1"/>
    <property type="match status" value="1"/>
</dbReference>
<dbReference type="PANTHER" id="PTHR23189">
    <property type="entry name" value="RNA RECOGNITION MOTIF-CONTAINING"/>
    <property type="match status" value="1"/>
</dbReference>
<dbReference type="SMART" id="SM00360">
    <property type="entry name" value="RRM"/>
    <property type="match status" value="1"/>
</dbReference>
<dbReference type="SUPFAM" id="SSF54928">
    <property type="entry name" value="RNA-binding domain, RBD"/>
    <property type="match status" value="1"/>
</dbReference>
<dbReference type="AlphaFoldDB" id="A0A8C0U6T4"/>
<sequence>GGAGARANRTLFLGNLDITVSESDLRRAFDRFGVITEVDIKRPGRGQTSTYGFLKFENLDMAHRAKLAMSGKVLLRNPIKIGYGKALLFCSQPYLLLHAAPPACARCYGIPP</sequence>
<dbReference type="InterPro" id="IPR000504">
    <property type="entry name" value="RRM_dom"/>
</dbReference>
<name>A0A8C0U6T4_CYACU</name>
<feature type="domain" description="RRM" evidence="3">
    <location>
        <begin position="9"/>
        <end position="86"/>
    </location>
</feature>
<accession>A0A8C0U6T4</accession>
<keyword evidence="1 2" id="KW-0694">RNA-binding</keyword>
<evidence type="ECO:0000313" key="4">
    <source>
        <dbReference type="Ensembl" id="ENSCCEP00000002685.1"/>
    </source>
</evidence>
<dbReference type="PROSITE" id="PS50102">
    <property type="entry name" value="RRM"/>
    <property type="match status" value="1"/>
</dbReference>
<evidence type="ECO:0000259" key="3">
    <source>
        <dbReference type="PROSITE" id="PS50102"/>
    </source>
</evidence>
<dbReference type="Ensembl" id="ENSCCET00000004441.1">
    <property type="protein sequence ID" value="ENSCCEP00000002685.1"/>
    <property type="gene ID" value="ENSCCEG00000002995.1"/>
</dbReference>
<evidence type="ECO:0000256" key="1">
    <source>
        <dbReference type="ARBA" id="ARBA00022884"/>
    </source>
</evidence>
<dbReference type="InterPro" id="IPR034472">
    <property type="entry name" value="RBM15_RRM2"/>
</dbReference>
<dbReference type="Proteomes" id="UP000694410">
    <property type="component" value="Unplaced"/>
</dbReference>
<dbReference type="Gene3D" id="3.30.70.330">
    <property type="match status" value="1"/>
</dbReference>
<organism evidence="4 5">
    <name type="scientific">Cyanistes caeruleus</name>
    <name type="common">Eurasian blue tit</name>
    <name type="synonym">Parus caeruleus</name>
    <dbReference type="NCBI Taxonomy" id="156563"/>
    <lineage>
        <taxon>Eukaryota</taxon>
        <taxon>Metazoa</taxon>
        <taxon>Chordata</taxon>
        <taxon>Craniata</taxon>
        <taxon>Vertebrata</taxon>
        <taxon>Euteleostomi</taxon>
        <taxon>Archelosauria</taxon>
        <taxon>Archosauria</taxon>
        <taxon>Dinosauria</taxon>
        <taxon>Saurischia</taxon>
        <taxon>Theropoda</taxon>
        <taxon>Coelurosauria</taxon>
        <taxon>Aves</taxon>
        <taxon>Neognathae</taxon>
        <taxon>Neoaves</taxon>
        <taxon>Telluraves</taxon>
        <taxon>Australaves</taxon>
        <taxon>Passeriformes</taxon>
        <taxon>Paridae</taxon>
        <taxon>Cyanistes</taxon>
    </lineage>
</organism>
<reference evidence="4" key="2">
    <citation type="submission" date="2025-09" db="UniProtKB">
        <authorList>
            <consortium name="Ensembl"/>
        </authorList>
    </citation>
    <scope>IDENTIFICATION</scope>
</reference>
<reference evidence="4" key="1">
    <citation type="submission" date="2025-08" db="UniProtKB">
        <authorList>
            <consortium name="Ensembl"/>
        </authorList>
    </citation>
    <scope>IDENTIFICATION</scope>
</reference>
<evidence type="ECO:0000256" key="2">
    <source>
        <dbReference type="PROSITE-ProRule" id="PRU00176"/>
    </source>
</evidence>
<dbReference type="GO" id="GO:0003723">
    <property type="term" value="F:RNA binding"/>
    <property type="evidence" value="ECO:0007669"/>
    <property type="project" value="UniProtKB-UniRule"/>
</dbReference>
<keyword evidence="5" id="KW-1185">Reference proteome</keyword>
<dbReference type="InterPro" id="IPR035979">
    <property type="entry name" value="RBD_domain_sf"/>
</dbReference>
<dbReference type="InterPro" id="IPR012677">
    <property type="entry name" value="Nucleotide-bd_a/b_plait_sf"/>
</dbReference>
<dbReference type="FunFam" id="3.30.70.330:FF:000195">
    <property type="entry name" value="RNA binding motif protein 15"/>
    <property type="match status" value="1"/>
</dbReference>
<proteinExistence type="predicted"/>
<protein>
    <recommendedName>
        <fullName evidence="3">RRM domain-containing protein</fullName>
    </recommendedName>
</protein>